<dbReference type="PANTHER" id="PTHR11104">
    <property type="entry name" value="AMINOGLYCOSIDE N3-ACETYLTRANSFERASE"/>
    <property type="match status" value="1"/>
</dbReference>
<dbReference type="Pfam" id="PF02522">
    <property type="entry name" value="Antibiotic_NAT"/>
    <property type="match status" value="1"/>
</dbReference>
<dbReference type="EMBL" id="BANX01000006">
    <property type="protein sequence ID" value="GAC67201.1"/>
    <property type="molecule type" value="Genomic_DNA"/>
</dbReference>
<dbReference type="GO" id="GO:0046353">
    <property type="term" value="F:aminoglycoside 3-N-acetyltransferase activity"/>
    <property type="evidence" value="ECO:0007669"/>
    <property type="project" value="UniProtKB-EC"/>
</dbReference>
<dbReference type="InterPro" id="IPR003679">
    <property type="entry name" value="Amioglycoside_AcTrfase"/>
</dbReference>
<comment type="catalytic activity">
    <reaction evidence="4">
        <text>a 2-deoxystreptamine antibiotic + acetyl-CoA = an N(3)-acetyl-2-deoxystreptamine antibiotic + CoA + H(+)</text>
        <dbReference type="Rhea" id="RHEA:12665"/>
        <dbReference type="ChEBI" id="CHEBI:15378"/>
        <dbReference type="ChEBI" id="CHEBI:57287"/>
        <dbReference type="ChEBI" id="CHEBI:57288"/>
        <dbReference type="ChEBI" id="CHEBI:57921"/>
        <dbReference type="ChEBI" id="CHEBI:77452"/>
        <dbReference type="EC" id="2.3.1.81"/>
    </reaction>
</comment>
<comment type="similarity">
    <text evidence="1 4">Belongs to the antibiotic N-acetyltransferase family.</text>
</comment>
<dbReference type="EC" id="2.3.1.-" evidence="4"/>
<dbReference type="Proteomes" id="UP000011666">
    <property type="component" value="Unassembled WGS sequence"/>
</dbReference>
<keyword evidence="4" id="KW-0046">Antibiotic resistance</keyword>
<reference evidence="5 6" key="1">
    <citation type="submission" date="2013-01" db="EMBL/GenBank/DDBJ databases">
        <title>Whole genome shotgun sequence of Gordonia soli NBRC 108243.</title>
        <authorList>
            <person name="Isaki-Nakamura S."/>
            <person name="Hosoyama A."/>
            <person name="Tsuchikane K."/>
            <person name="Ando Y."/>
            <person name="Baba S."/>
            <person name="Ohji S."/>
            <person name="Hamada M."/>
            <person name="Tamura T."/>
            <person name="Yamazoe A."/>
            <person name="Yamazaki S."/>
            <person name="Fujita N."/>
        </authorList>
    </citation>
    <scope>NUCLEOTIDE SEQUENCE [LARGE SCALE GENOMIC DNA]</scope>
    <source>
        <strain evidence="5 6">NBRC 108243</strain>
    </source>
</reference>
<keyword evidence="3 4" id="KW-0012">Acyltransferase</keyword>
<dbReference type="SUPFAM" id="SSF110710">
    <property type="entry name" value="TTHA0583/YokD-like"/>
    <property type="match status" value="1"/>
</dbReference>
<dbReference type="OrthoDB" id="7330654at2"/>
<accession>M0QFW4</accession>
<organism evidence="5 6">
    <name type="scientific">Gordonia soli NBRC 108243</name>
    <dbReference type="NCBI Taxonomy" id="1223545"/>
    <lineage>
        <taxon>Bacteria</taxon>
        <taxon>Bacillati</taxon>
        <taxon>Actinomycetota</taxon>
        <taxon>Actinomycetes</taxon>
        <taxon>Mycobacteriales</taxon>
        <taxon>Gordoniaceae</taxon>
        <taxon>Gordonia</taxon>
    </lineage>
</organism>
<evidence type="ECO:0000313" key="6">
    <source>
        <dbReference type="Proteomes" id="UP000011666"/>
    </source>
</evidence>
<name>M0QFW4_9ACTN</name>
<evidence type="ECO:0000256" key="3">
    <source>
        <dbReference type="ARBA" id="ARBA00023315"/>
    </source>
</evidence>
<gene>
    <name evidence="5" type="ORF">GS4_06_00470</name>
</gene>
<dbReference type="NCBIfam" id="NF033082">
    <property type="entry name" value="AAC_3"/>
    <property type="match status" value="1"/>
</dbReference>
<dbReference type="GO" id="GO:0046677">
    <property type="term" value="P:response to antibiotic"/>
    <property type="evidence" value="ECO:0007669"/>
    <property type="project" value="UniProtKB-KW"/>
</dbReference>
<dbReference type="AlphaFoldDB" id="M0QFW4"/>
<dbReference type="STRING" id="1223545.GS4_06_00470"/>
<proteinExistence type="inferred from homology"/>
<dbReference type="PANTHER" id="PTHR11104:SF0">
    <property type="entry name" value="SPBETA PROPHAGE-DERIVED AMINOGLYCOSIDE N(3')-ACETYLTRANSFERASE-LIKE PROTEIN YOKD"/>
    <property type="match status" value="1"/>
</dbReference>
<dbReference type="RefSeq" id="WP_007618134.1">
    <property type="nucleotide sequence ID" value="NZ_BANX01000006.1"/>
</dbReference>
<keyword evidence="6" id="KW-1185">Reference proteome</keyword>
<dbReference type="InterPro" id="IPR028345">
    <property type="entry name" value="Antibiotic_NAT-like"/>
</dbReference>
<evidence type="ECO:0000256" key="1">
    <source>
        <dbReference type="ARBA" id="ARBA00006383"/>
    </source>
</evidence>
<dbReference type="eggNOG" id="COG2746">
    <property type="taxonomic scope" value="Bacteria"/>
</dbReference>
<evidence type="ECO:0000313" key="5">
    <source>
        <dbReference type="EMBL" id="GAC67201.1"/>
    </source>
</evidence>
<comment type="caution">
    <text evidence="5">The sequence shown here is derived from an EMBL/GenBank/DDBJ whole genome shotgun (WGS) entry which is preliminary data.</text>
</comment>
<evidence type="ECO:0000256" key="2">
    <source>
        <dbReference type="ARBA" id="ARBA00022679"/>
    </source>
</evidence>
<evidence type="ECO:0000256" key="4">
    <source>
        <dbReference type="RuleBase" id="RU365031"/>
    </source>
</evidence>
<protein>
    <recommendedName>
        <fullName evidence="4">Aminoglycoside N(3)-acetyltransferase</fullName>
        <ecNumber evidence="4">2.3.1.-</ecNumber>
    </recommendedName>
</protein>
<sequence>MSTPAFVTRDRISADLQALGLAPGDIVMAHGALRAIGPLLNGPDDVVGGLVDAVAPGGTVLGYTDWSSNHHELLDDSGRLPDRWRDRVAPFDPLRSRAIRDNGALPEFLRTWPGSRRSGNPGASVAAVGDAAEAMTADHPLDYGYGDGSPLARLVDRGGKVVMLGAPWDTMTLLHHAEHLADIENKRVIRYEAPLRDGDMREGDGGVTWHMFEEFDTGDPIVEGPAEDYFADIVTEFVASEPHRLGTVGAARTLVVDAAAICAFAVDWLEHRY</sequence>
<keyword evidence="2 4" id="KW-0808">Transferase</keyword>